<sequence>MAASVTKIAYQTMQQGKSLLGIAHKQVSTQLMDLVAPKANAETIPIRAETLQALRTSMDYLLERDWLEAEQGLYPTSQLFDAPWLDWMLRYPLVWLDLPNIWNRRLRRDVRDLPNNVDISNFPDYYLQNFHHQTDGYLSDRSAELYDLQVELLFNGTADAMRRRILKPLKERLSRANLASGALRILDVASGTGRTLRQLRGAFSSAQLVGLDLSNAYLRQANRWLSQLPGELPQLVQGNAEALPFQNESMQAVSCVFLLHELPAEAREAVLAEAFRVLVPGGVLVLADSVQLADSPQFQPVMENFRRVFHEPYYRDYIGDQIETRLSRVGFTEIKGETWFMTRIWCASKPEIG</sequence>
<dbReference type="Pfam" id="PF13649">
    <property type="entry name" value="Methyltransf_25"/>
    <property type="match status" value="1"/>
</dbReference>
<feature type="domain" description="Methyltransferase" evidence="1">
    <location>
        <begin position="185"/>
        <end position="282"/>
    </location>
</feature>
<name>A0A2P7EH62_9SYNE</name>
<protein>
    <submittedName>
        <fullName evidence="2">SAM-dependent methyltransferase</fullName>
    </submittedName>
</protein>
<dbReference type="STRING" id="1910958.BTM30_00270"/>
<dbReference type="PANTHER" id="PTHR43591">
    <property type="entry name" value="METHYLTRANSFERASE"/>
    <property type="match status" value="1"/>
</dbReference>
<keyword evidence="2" id="KW-0808">Transferase</keyword>
<proteinExistence type="predicted"/>
<dbReference type="RefSeq" id="WP_106498914.1">
    <property type="nucleotide sequence ID" value="NZ_PXVC01000004.1"/>
</dbReference>
<dbReference type="CDD" id="cd02440">
    <property type="entry name" value="AdoMet_MTases"/>
    <property type="match status" value="1"/>
</dbReference>
<dbReference type="Proteomes" id="UP000240206">
    <property type="component" value="Unassembled WGS sequence"/>
</dbReference>
<evidence type="ECO:0000259" key="1">
    <source>
        <dbReference type="Pfam" id="PF13649"/>
    </source>
</evidence>
<dbReference type="InterPro" id="IPR029063">
    <property type="entry name" value="SAM-dependent_MTases_sf"/>
</dbReference>
<dbReference type="GO" id="GO:0032259">
    <property type="term" value="P:methylation"/>
    <property type="evidence" value="ECO:0007669"/>
    <property type="project" value="UniProtKB-KW"/>
</dbReference>
<keyword evidence="2" id="KW-0489">Methyltransferase</keyword>
<dbReference type="GO" id="GO:0008168">
    <property type="term" value="F:methyltransferase activity"/>
    <property type="evidence" value="ECO:0007669"/>
    <property type="project" value="UniProtKB-KW"/>
</dbReference>
<reference evidence="3" key="1">
    <citation type="submission" date="2018-03" db="EMBL/GenBank/DDBJ databases">
        <title>Ecological and genomic features of two cosmopolitan and abundant freshwater picocyanobacteria.</title>
        <authorList>
            <person name="Cabello-Yeves P.J."/>
            <person name="Picazo A."/>
            <person name="Camacho A."/>
            <person name="Callieri C."/>
            <person name="Rosselli R."/>
            <person name="Roda-Garcia J."/>
            <person name="Coutinho F.H."/>
            <person name="Rodriguez-Valera F."/>
        </authorList>
    </citation>
    <scope>NUCLEOTIDE SEQUENCE [LARGE SCALE GENOMIC DNA]</scope>
    <source>
        <strain evidence="3">Tous</strain>
    </source>
</reference>
<comment type="caution">
    <text evidence="2">The sequence shown here is derived from an EMBL/GenBank/DDBJ whole genome shotgun (WGS) entry which is preliminary data.</text>
</comment>
<accession>A0A2P7EH62</accession>
<dbReference type="PANTHER" id="PTHR43591:SF110">
    <property type="entry name" value="RHODANESE DOMAIN-CONTAINING PROTEIN"/>
    <property type="match status" value="1"/>
</dbReference>
<dbReference type="AlphaFoldDB" id="A0A2P7EH62"/>
<dbReference type="InterPro" id="IPR041698">
    <property type="entry name" value="Methyltransf_25"/>
</dbReference>
<evidence type="ECO:0000313" key="2">
    <source>
        <dbReference type="EMBL" id="PSI02565.1"/>
    </source>
</evidence>
<organism evidence="2 3">
    <name type="scientific">Synechococcus lacustris str. Tous</name>
    <dbReference type="NCBI Taxonomy" id="1910958"/>
    <lineage>
        <taxon>Bacteria</taxon>
        <taxon>Bacillati</taxon>
        <taxon>Cyanobacteriota</taxon>
        <taxon>Cyanophyceae</taxon>
        <taxon>Synechococcales</taxon>
        <taxon>Synechococcaceae</taxon>
        <taxon>Synechococcus</taxon>
    </lineage>
</organism>
<keyword evidence="3" id="KW-1185">Reference proteome</keyword>
<dbReference type="EMBL" id="PXVC01000004">
    <property type="protein sequence ID" value="PSI02565.1"/>
    <property type="molecule type" value="Genomic_DNA"/>
</dbReference>
<gene>
    <name evidence="2" type="ORF">C7K08_01645</name>
</gene>
<dbReference type="Gene3D" id="3.40.50.150">
    <property type="entry name" value="Vaccinia Virus protein VP39"/>
    <property type="match status" value="1"/>
</dbReference>
<evidence type="ECO:0000313" key="3">
    <source>
        <dbReference type="Proteomes" id="UP000240206"/>
    </source>
</evidence>
<dbReference type="SUPFAM" id="SSF53335">
    <property type="entry name" value="S-adenosyl-L-methionine-dependent methyltransferases"/>
    <property type="match status" value="1"/>
</dbReference>